<dbReference type="OMA" id="NEHITIF"/>
<sequence>MKAIMIQQNCAGAIDKEMLPEKSTDKEIKEINSKAHSAILLSLSNEVLREVVAEKDTASLWKALDDKYMKKSLANRLFQKQRLYTFKMVENTPIKDHLDSFNRIILDLGGVRVKIEDEDLALILLFSLPRSFQNFRDTMLYGRDTIALKDVKDALLSKELQNKVSADVDGEAGLIVTRGRNKEKSSGTTRFRSRSKSRVSRLRCFYCNEKGHLRKDCPDRKKGNSSEKMESNVKAMVAIVQEGSSLVETSDDEVGTDVLTVSTTGSANTWVLDTSASYHMTFSRNLFTTFKEWNGSVMLGDKTTLTVKGSGSVQIKTHDGTIRTFDAWLVPELRNLISLGTLDKQGYKYSGENGQIKVSKGAMTILKGKLQHGIYTLIGNSVIGEVAVSESLGDSNDRTELWHLRLGHMSEQGLSILSKRGLLDGSECGKLKCCETCVLGKQRGVKFSSGKHTSKGILDYVHSDLWGPAPVESHSRCRYFVTFIDDYSKKVWVYFLKTKDELFDWFKEWKIMIEKHTSRQIKTLRTDNGLEFCGQEFNEFCKKEGILRHHTVRRTPQQNGVAERMNQTLLQRARCIRLNAGLSKKFWAEAVNTTAYLVNRSPSTAIDLKTPQDLWYDKPSDYSGLRIFGCPAYAHVNDGKLEPRAIKCIFLGYGTGVKGYRLWHFDSNKVIISRDVTFDESAMFSQKEELVDLAERRTRREIKKPQRYADCISLNVGETDPIAYALSVAEIIDSYEPRSYKEAIKSETAADWCRSIRVRGVRTPTAERLNSNYGVATNLFLPRCD</sequence>
<evidence type="ECO:0000259" key="3">
    <source>
        <dbReference type="PROSITE" id="PS50158"/>
    </source>
</evidence>
<dbReference type="GO" id="GO:0008270">
    <property type="term" value="F:zinc ion binding"/>
    <property type="evidence" value="ECO:0007669"/>
    <property type="project" value="UniProtKB-KW"/>
</dbReference>
<dbReference type="AlphaFoldDB" id="A0A1R3ILC0"/>
<name>A0A1R3ILC0_COCAP</name>
<dbReference type="EMBL" id="AWWV01009869">
    <property type="protein sequence ID" value="OMO83367.1"/>
    <property type="molecule type" value="Genomic_DNA"/>
</dbReference>
<evidence type="ECO:0000313" key="6">
    <source>
        <dbReference type="Proteomes" id="UP000188268"/>
    </source>
</evidence>
<dbReference type="InterPro" id="IPR036875">
    <property type="entry name" value="Znf_CCHC_sf"/>
</dbReference>
<keyword evidence="2" id="KW-0863">Zinc-finger</keyword>
<dbReference type="Pfam" id="PF00098">
    <property type="entry name" value="zf-CCHC"/>
    <property type="match status" value="1"/>
</dbReference>
<dbReference type="GO" id="GO:0008233">
    <property type="term" value="F:peptidase activity"/>
    <property type="evidence" value="ECO:0007669"/>
    <property type="project" value="UniProtKB-KW"/>
</dbReference>
<evidence type="ECO:0000313" key="5">
    <source>
        <dbReference type="EMBL" id="OMO83367.1"/>
    </source>
</evidence>
<protein>
    <submittedName>
        <fullName evidence="5">Integrase, catalytic core</fullName>
    </submittedName>
</protein>
<keyword evidence="2" id="KW-0862">Zinc</keyword>
<dbReference type="GO" id="GO:0003676">
    <property type="term" value="F:nucleic acid binding"/>
    <property type="evidence" value="ECO:0007669"/>
    <property type="project" value="InterPro"/>
</dbReference>
<comment type="caution">
    <text evidence="5">The sequence shown here is derived from an EMBL/GenBank/DDBJ whole genome shotgun (WGS) entry which is preliminary data.</text>
</comment>
<dbReference type="STRING" id="210143.A0A1R3ILC0"/>
<dbReference type="PANTHER" id="PTHR42648">
    <property type="entry name" value="TRANSPOSASE, PUTATIVE-RELATED"/>
    <property type="match status" value="1"/>
</dbReference>
<dbReference type="PROSITE" id="PS50158">
    <property type="entry name" value="ZF_CCHC"/>
    <property type="match status" value="1"/>
</dbReference>
<proteinExistence type="predicted"/>
<dbReference type="PROSITE" id="PS50994">
    <property type="entry name" value="INTEGRASE"/>
    <property type="match status" value="1"/>
</dbReference>
<dbReference type="InterPro" id="IPR001878">
    <property type="entry name" value="Znf_CCHC"/>
</dbReference>
<evidence type="ECO:0000259" key="4">
    <source>
        <dbReference type="PROSITE" id="PS50994"/>
    </source>
</evidence>
<dbReference type="Gene3D" id="3.30.420.10">
    <property type="entry name" value="Ribonuclease H-like superfamily/Ribonuclease H"/>
    <property type="match status" value="1"/>
</dbReference>
<dbReference type="GO" id="GO:0006508">
    <property type="term" value="P:proteolysis"/>
    <property type="evidence" value="ECO:0007669"/>
    <property type="project" value="UniProtKB-KW"/>
</dbReference>
<accession>A0A1R3ILC0</accession>
<dbReference type="InterPro" id="IPR036397">
    <property type="entry name" value="RNaseH_sf"/>
</dbReference>
<dbReference type="Gramene" id="OMO83367">
    <property type="protein sequence ID" value="OMO83367"/>
    <property type="gene ID" value="CCACVL1_11412"/>
</dbReference>
<dbReference type="InterPro" id="IPR025724">
    <property type="entry name" value="GAG-pre-integrase_dom"/>
</dbReference>
<evidence type="ECO:0000256" key="2">
    <source>
        <dbReference type="PROSITE-ProRule" id="PRU00047"/>
    </source>
</evidence>
<dbReference type="SMART" id="SM00343">
    <property type="entry name" value="ZnF_C2HC"/>
    <property type="match status" value="1"/>
</dbReference>
<feature type="domain" description="CCHC-type" evidence="3">
    <location>
        <begin position="203"/>
        <end position="219"/>
    </location>
</feature>
<organism evidence="5 6">
    <name type="scientific">Corchorus capsularis</name>
    <name type="common">Jute</name>
    <dbReference type="NCBI Taxonomy" id="210143"/>
    <lineage>
        <taxon>Eukaryota</taxon>
        <taxon>Viridiplantae</taxon>
        <taxon>Streptophyta</taxon>
        <taxon>Embryophyta</taxon>
        <taxon>Tracheophyta</taxon>
        <taxon>Spermatophyta</taxon>
        <taxon>Magnoliopsida</taxon>
        <taxon>eudicotyledons</taxon>
        <taxon>Gunneridae</taxon>
        <taxon>Pentapetalae</taxon>
        <taxon>rosids</taxon>
        <taxon>malvids</taxon>
        <taxon>Malvales</taxon>
        <taxon>Malvaceae</taxon>
        <taxon>Grewioideae</taxon>
        <taxon>Apeibeae</taxon>
        <taxon>Corchorus</taxon>
    </lineage>
</organism>
<keyword evidence="2" id="KW-0479">Metal-binding</keyword>
<dbReference type="PANTHER" id="PTHR42648:SF28">
    <property type="entry name" value="TRANSPOSON-ENCODED PROTEIN WITH RIBONUCLEASE H-LIKE AND RETROVIRUS ZINC FINGER-LIKE DOMAINS"/>
    <property type="match status" value="1"/>
</dbReference>
<gene>
    <name evidence="5" type="ORF">CCACVL1_11412</name>
</gene>
<dbReference type="InterPro" id="IPR012337">
    <property type="entry name" value="RNaseH-like_sf"/>
</dbReference>
<dbReference type="InterPro" id="IPR054722">
    <property type="entry name" value="PolX-like_BBD"/>
</dbReference>
<dbReference type="SUPFAM" id="SSF57756">
    <property type="entry name" value="Retrovirus zinc finger-like domains"/>
    <property type="match status" value="1"/>
</dbReference>
<dbReference type="OrthoDB" id="1729718at2759"/>
<keyword evidence="1" id="KW-0378">Hydrolase</keyword>
<keyword evidence="6" id="KW-1185">Reference proteome</keyword>
<keyword evidence="1" id="KW-0645">Protease</keyword>
<dbReference type="Pfam" id="PF25597">
    <property type="entry name" value="SH3_retrovirus"/>
    <property type="match status" value="1"/>
</dbReference>
<dbReference type="GO" id="GO:0015074">
    <property type="term" value="P:DNA integration"/>
    <property type="evidence" value="ECO:0007669"/>
    <property type="project" value="InterPro"/>
</dbReference>
<dbReference type="Pfam" id="PF13976">
    <property type="entry name" value="gag_pre-integrs"/>
    <property type="match status" value="1"/>
</dbReference>
<dbReference type="InterPro" id="IPR057670">
    <property type="entry name" value="SH3_retrovirus"/>
</dbReference>
<dbReference type="Proteomes" id="UP000188268">
    <property type="component" value="Unassembled WGS sequence"/>
</dbReference>
<reference evidence="5 6" key="1">
    <citation type="submission" date="2013-09" db="EMBL/GenBank/DDBJ databases">
        <title>Corchorus capsularis genome sequencing.</title>
        <authorList>
            <person name="Alam M."/>
            <person name="Haque M.S."/>
            <person name="Islam M.S."/>
            <person name="Emdad E.M."/>
            <person name="Islam M.M."/>
            <person name="Ahmed B."/>
            <person name="Halim A."/>
            <person name="Hossen Q.M.M."/>
            <person name="Hossain M.Z."/>
            <person name="Ahmed R."/>
            <person name="Khan M.M."/>
            <person name="Islam R."/>
            <person name="Rashid M.M."/>
            <person name="Khan S.A."/>
            <person name="Rahman M.S."/>
            <person name="Alam M."/>
        </authorList>
    </citation>
    <scope>NUCLEOTIDE SEQUENCE [LARGE SCALE GENOMIC DNA]</scope>
    <source>
        <strain evidence="6">cv. CVL-1</strain>
        <tissue evidence="5">Whole seedling</tissue>
    </source>
</reference>
<dbReference type="InterPro" id="IPR039537">
    <property type="entry name" value="Retrotran_Ty1/copia-like"/>
</dbReference>
<dbReference type="Gene3D" id="4.10.60.10">
    <property type="entry name" value="Zinc finger, CCHC-type"/>
    <property type="match status" value="1"/>
</dbReference>
<feature type="domain" description="Integrase catalytic" evidence="4">
    <location>
        <begin position="447"/>
        <end position="619"/>
    </location>
</feature>
<dbReference type="Pfam" id="PF14223">
    <property type="entry name" value="Retrotran_gag_2"/>
    <property type="match status" value="1"/>
</dbReference>
<dbReference type="SUPFAM" id="SSF53098">
    <property type="entry name" value="Ribonuclease H-like"/>
    <property type="match status" value="1"/>
</dbReference>
<dbReference type="InterPro" id="IPR001584">
    <property type="entry name" value="Integrase_cat-core"/>
</dbReference>
<dbReference type="Pfam" id="PF22936">
    <property type="entry name" value="Pol_BBD"/>
    <property type="match status" value="1"/>
</dbReference>
<dbReference type="Pfam" id="PF00665">
    <property type="entry name" value="rve"/>
    <property type="match status" value="1"/>
</dbReference>
<evidence type="ECO:0000256" key="1">
    <source>
        <dbReference type="ARBA" id="ARBA00022670"/>
    </source>
</evidence>